<organism evidence="1 2">
    <name type="scientific">Catenaria anguillulae PL171</name>
    <dbReference type="NCBI Taxonomy" id="765915"/>
    <lineage>
        <taxon>Eukaryota</taxon>
        <taxon>Fungi</taxon>
        <taxon>Fungi incertae sedis</taxon>
        <taxon>Blastocladiomycota</taxon>
        <taxon>Blastocladiomycetes</taxon>
        <taxon>Blastocladiales</taxon>
        <taxon>Catenariaceae</taxon>
        <taxon>Catenaria</taxon>
    </lineage>
</organism>
<sequence length="549" mass="58966">MKTYVSIRSTLFVTVTLCNMSEPSSSSASTLSKVVHWWQSHLPSAPSSSSQSATAAMIQPRPSPLGGNGLFLTTTSLALALATAQPIATIPNDLLITAAKIHHHAQQHDRPLARALDHLTPPDCQLAPSRLAILTFLLRFRALPDQSQPNPWRPYLLALPTLADLHVPTQYEDQELALLHGTAMPRLVAAKRAKLVDELESILSAFDQVPTSPTSESAPSVNVDMRQAVSLADLLWADAIFWSRVLETPAPTSSTSGPQSKSAAATFELAMIPILDFANHSFDNPTLRWDRDPATGDVHLSLTSSSPSTTLTASDELFLCYDPEKSNEQLLFTHGFVIPGNTRGYISVDAMPELNMLAAQAPELSHRIQWAVNHLQVRPMVQVSANPSCKSGPAQSAAAATITWLESLLDPTSLALVLLVAVDDAGAAHAIQVASESTATDQQDLVHKTLAVLKAKVGASQDAVERACEFLHVVFSRVAQEVDEIKVGTVVSAEQDMVVVDIEGVGEDGDKAVVQHEMARARLDAIVGYKEQVREVVLGVVKATMVGGQ</sequence>
<evidence type="ECO:0000313" key="2">
    <source>
        <dbReference type="Proteomes" id="UP000193411"/>
    </source>
</evidence>
<evidence type="ECO:0000313" key="1">
    <source>
        <dbReference type="EMBL" id="ORZ34375.1"/>
    </source>
</evidence>
<dbReference type="CDD" id="cd10527">
    <property type="entry name" value="SET_LSMT"/>
    <property type="match status" value="1"/>
</dbReference>
<dbReference type="SUPFAM" id="SSF82199">
    <property type="entry name" value="SET domain"/>
    <property type="match status" value="1"/>
</dbReference>
<gene>
    <name evidence="1" type="ORF">BCR44DRAFT_1436564</name>
</gene>
<accession>A0A1Y2HII9</accession>
<dbReference type="AlphaFoldDB" id="A0A1Y2HII9"/>
<keyword evidence="2" id="KW-1185">Reference proteome</keyword>
<dbReference type="Proteomes" id="UP000193411">
    <property type="component" value="Unassembled WGS sequence"/>
</dbReference>
<dbReference type="Gene3D" id="3.90.1410.10">
    <property type="entry name" value="set domain protein methyltransferase, domain 1"/>
    <property type="match status" value="1"/>
</dbReference>
<dbReference type="InterPro" id="IPR050600">
    <property type="entry name" value="SETD3_SETD6_MTase"/>
</dbReference>
<dbReference type="OrthoDB" id="441812at2759"/>
<dbReference type="GO" id="GO:0016279">
    <property type="term" value="F:protein-lysine N-methyltransferase activity"/>
    <property type="evidence" value="ECO:0007669"/>
    <property type="project" value="TreeGrafter"/>
</dbReference>
<protein>
    <recommendedName>
        <fullName evidence="3">SET domain-containing protein</fullName>
    </recommendedName>
</protein>
<dbReference type="PANTHER" id="PTHR13271">
    <property type="entry name" value="UNCHARACTERIZED PUTATIVE METHYLTRANSFERASE"/>
    <property type="match status" value="1"/>
</dbReference>
<dbReference type="EMBL" id="MCFL01000029">
    <property type="protein sequence ID" value="ORZ34375.1"/>
    <property type="molecule type" value="Genomic_DNA"/>
</dbReference>
<evidence type="ECO:0008006" key="3">
    <source>
        <dbReference type="Google" id="ProtNLM"/>
    </source>
</evidence>
<comment type="caution">
    <text evidence="1">The sequence shown here is derived from an EMBL/GenBank/DDBJ whole genome shotgun (WGS) entry which is preliminary data.</text>
</comment>
<proteinExistence type="predicted"/>
<name>A0A1Y2HII9_9FUNG</name>
<dbReference type="PANTHER" id="PTHR13271:SF154">
    <property type="entry name" value="GRIP DOMAIN-CONTAINING PROTEIN"/>
    <property type="match status" value="1"/>
</dbReference>
<dbReference type="InterPro" id="IPR046341">
    <property type="entry name" value="SET_dom_sf"/>
</dbReference>
<dbReference type="STRING" id="765915.A0A1Y2HII9"/>
<reference evidence="1 2" key="1">
    <citation type="submission" date="2016-07" db="EMBL/GenBank/DDBJ databases">
        <title>Pervasive Adenine N6-methylation of Active Genes in Fungi.</title>
        <authorList>
            <consortium name="DOE Joint Genome Institute"/>
            <person name="Mondo S.J."/>
            <person name="Dannebaum R.O."/>
            <person name="Kuo R.C."/>
            <person name="Labutti K."/>
            <person name="Haridas S."/>
            <person name="Kuo A."/>
            <person name="Salamov A."/>
            <person name="Ahrendt S.R."/>
            <person name="Lipzen A."/>
            <person name="Sullivan W."/>
            <person name="Andreopoulos W.B."/>
            <person name="Clum A."/>
            <person name="Lindquist E."/>
            <person name="Daum C."/>
            <person name="Ramamoorthy G.K."/>
            <person name="Gryganskyi A."/>
            <person name="Culley D."/>
            <person name="Magnuson J.K."/>
            <person name="James T.Y."/>
            <person name="O'Malley M.A."/>
            <person name="Stajich J.E."/>
            <person name="Spatafora J.W."/>
            <person name="Visel A."/>
            <person name="Grigoriev I.V."/>
        </authorList>
    </citation>
    <scope>NUCLEOTIDE SEQUENCE [LARGE SCALE GENOMIC DNA]</scope>
    <source>
        <strain evidence="1 2">PL171</strain>
    </source>
</reference>